<gene>
    <name evidence="1" type="ORF">SAMN05216245_12314</name>
</gene>
<protein>
    <submittedName>
        <fullName evidence="1">Uncharacterized protein</fullName>
    </submittedName>
</protein>
<name>A0A1I2DSK5_9FIRM</name>
<dbReference type="OrthoDB" id="3043201at2"/>
<dbReference type="RefSeq" id="WP_093914225.1">
    <property type="nucleotide sequence ID" value="NZ_FONL01000023.1"/>
</dbReference>
<accession>A0A1I2DSK5</accession>
<sequence length="89" mass="10628">MAVIYLNRRKKLTEEQKRVATSLLHNEINDVMADLEIMEEELDKTFLFGEMSLRELAEGYIEERLKINPDGSYDEELLKRVYKHYFGEQ</sequence>
<evidence type="ECO:0000313" key="1">
    <source>
        <dbReference type="EMBL" id="SFE83408.1"/>
    </source>
</evidence>
<keyword evidence="2" id="KW-1185">Reference proteome</keyword>
<dbReference type="EMBL" id="FONL01000023">
    <property type="protein sequence ID" value="SFE83408.1"/>
    <property type="molecule type" value="Genomic_DNA"/>
</dbReference>
<dbReference type="AlphaFoldDB" id="A0A1I2DSK5"/>
<proteinExistence type="predicted"/>
<reference evidence="1 2" key="1">
    <citation type="submission" date="2016-10" db="EMBL/GenBank/DDBJ databases">
        <authorList>
            <person name="de Groot N.N."/>
        </authorList>
    </citation>
    <scope>NUCLEOTIDE SEQUENCE [LARGE SCALE GENOMIC DNA]</scope>
    <source>
        <strain evidence="1 2">DSM 9236</strain>
    </source>
</reference>
<organism evidence="1 2">
    <name type="scientific">Succiniclasticum ruminis DSM 9236</name>
    <dbReference type="NCBI Taxonomy" id="1123323"/>
    <lineage>
        <taxon>Bacteria</taxon>
        <taxon>Bacillati</taxon>
        <taxon>Bacillota</taxon>
        <taxon>Negativicutes</taxon>
        <taxon>Acidaminococcales</taxon>
        <taxon>Acidaminococcaceae</taxon>
        <taxon>Succiniclasticum</taxon>
    </lineage>
</organism>
<dbReference type="Proteomes" id="UP000198896">
    <property type="component" value="Unassembled WGS sequence"/>
</dbReference>
<evidence type="ECO:0000313" key="2">
    <source>
        <dbReference type="Proteomes" id="UP000198896"/>
    </source>
</evidence>
<dbReference type="STRING" id="1123323.SAMN05216245_12314"/>